<protein>
    <submittedName>
        <fullName evidence="4">SCP-like extracellular</fullName>
    </submittedName>
</protein>
<dbReference type="STRING" id="696281.Desru_0151"/>
<dbReference type="HOGENOM" id="CLU_048111_0_1_9"/>
<dbReference type="PANTHER" id="PTHR31157">
    <property type="entry name" value="SCP DOMAIN-CONTAINING PROTEIN"/>
    <property type="match status" value="1"/>
</dbReference>
<feature type="chain" id="PRO_5003335017" evidence="2">
    <location>
        <begin position="33"/>
        <end position="315"/>
    </location>
</feature>
<dbReference type="SUPFAM" id="SSF55797">
    <property type="entry name" value="PR-1-like"/>
    <property type="match status" value="2"/>
</dbReference>
<dbReference type="Pfam" id="PF00188">
    <property type="entry name" value="CAP"/>
    <property type="match status" value="2"/>
</dbReference>
<feature type="domain" description="SCP" evidence="3">
    <location>
        <begin position="42"/>
        <end position="146"/>
    </location>
</feature>
<feature type="region of interest" description="Disordered" evidence="1">
    <location>
        <begin position="152"/>
        <end position="187"/>
    </location>
</feature>
<evidence type="ECO:0000259" key="3">
    <source>
        <dbReference type="Pfam" id="PF00188"/>
    </source>
</evidence>
<accession>F6DMP2</accession>
<dbReference type="AlphaFoldDB" id="F6DMP2"/>
<feature type="compositionally biased region" description="Pro residues" evidence="1">
    <location>
        <begin position="158"/>
        <end position="170"/>
    </location>
</feature>
<name>F6DMP2_DESRL</name>
<dbReference type="EMBL" id="CP002780">
    <property type="protein sequence ID" value="AEG58450.1"/>
    <property type="molecule type" value="Genomic_DNA"/>
</dbReference>
<dbReference type="KEGG" id="dru:Desru_0151"/>
<dbReference type="Gene3D" id="3.40.33.10">
    <property type="entry name" value="CAP"/>
    <property type="match status" value="2"/>
</dbReference>
<dbReference type="CDD" id="cd05379">
    <property type="entry name" value="CAP_bacterial"/>
    <property type="match status" value="1"/>
</dbReference>
<dbReference type="PANTHER" id="PTHR31157:SF1">
    <property type="entry name" value="SCP DOMAIN-CONTAINING PROTEIN"/>
    <property type="match status" value="1"/>
</dbReference>
<dbReference type="Proteomes" id="UP000009234">
    <property type="component" value="Chromosome"/>
</dbReference>
<gene>
    <name evidence="4" type="ordered locus">Desru_0151</name>
</gene>
<evidence type="ECO:0000313" key="5">
    <source>
        <dbReference type="Proteomes" id="UP000009234"/>
    </source>
</evidence>
<feature type="domain" description="SCP" evidence="3">
    <location>
        <begin position="195"/>
        <end position="312"/>
    </location>
</feature>
<dbReference type="OrthoDB" id="9783944at2"/>
<dbReference type="InterPro" id="IPR014258">
    <property type="entry name" value="CAP_domain_YkwD-like"/>
</dbReference>
<keyword evidence="5" id="KW-1185">Reference proteome</keyword>
<evidence type="ECO:0000313" key="4">
    <source>
        <dbReference type="EMBL" id="AEG58450.1"/>
    </source>
</evidence>
<reference evidence="5" key="1">
    <citation type="submission" date="2011-05" db="EMBL/GenBank/DDBJ databases">
        <title>Complete sequence of Desulfotomaculum ruminis DSM 2154.</title>
        <authorList>
            <person name="Lucas S."/>
            <person name="Copeland A."/>
            <person name="Lapidus A."/>
            <person name="Cheng J.-F."/>
            <person name="Goodwin L."/>
            <person name="Pitluck S."/>
            <person name="Lu M."/>
            <person name="Detter J.C."/>
            <person name="Han C."/>
            <person name="Tapia R."/>
            <person name="Land M."/>
            <person name="Hauser L."/>
            <person name="Kyrpides N."/>
            <person name="Ivanova N."/>
            <person name="Mikhailova N."/>
            <person name="Pagani I."/>
            <person name="Stams A.J.M."/>
            <person name="Plugge C.M."/>
            <person name="Muyzer G."/>
            <person name="Kuever J."/>
            <person name="Parshina S.N."/>
            <person name="Ivanova A.E."/>
            <person name="Nazina T.N."/>
            <person name="Brambilla E."/>
            <person name="Spring S."/>
            <person name="Klenk H.-P."/>
            <person name="Woyke T."/>
        </authorList>
    </citation>
    <scope>NUCLEOTIDE SEQUENCE [LARGE SCALE GENOMIC DNA]</scope>
    <source>
        <strain evidence="5">ATCC 23193 / DSM 2154 / NCIB 8452 / DL</strain>
    </source>
</reference>
<organism evidence="4 5">
    <name type="scientific">Desulforamulus ruminis (strain ATCC 23193 / DSM 2154 / NCIMB 8452 / DL)</name>
    <name type="common">Desulfotomaculum ruminis</name>
    <dbReference type="NCBI Taxonomy" id="696281"/>
    <lineage>
        <taxon>Bacteria</taxon>
        <taxon>Bacillati</taxon>
        <taxon>Bacillota</taxon>
        <taxon>Clostridia</taxon>
        <taxon>Eubacteriales</taxon>
        <taxon>Peptococcaceae</taxon>
        <taxon>Desulforamulus</taxon>
    </lineage>
</organism>
<dbReference type="NCBIfam" id="TIGR02909">
    <property type="entry name" value="spore_YkwD"/>
    <property type="match status" value="1"/>
</dbReference>
<reference evidence="4 5" key="2">
    <citation type="journal article" date="2012" name="Stand. Genomic Sci.">
        <title>Complete genome sequence of the sulfate-reducing firmicute Desulfotomaculum ruminis type strain (DL(T)).</title>
        <authorList>
            <person name="Spring S."/>
            <person name="Visser M."/>
            <person name="Lu M."/>
            <person name="Copeland A."/>
            <person name="Lapidus A."/>
            <person name="Lucas S."/>
            <person name="Cheng J.F."/>
            <person name="Han C."/>
            <person name="Tapia R."/>
            <person name="Goodwin L.A."/>
            <person name="Pitluck S."/>
            <person name="Ivanova N."/>
            <person name="Land M."/>
            <person name="Hauser L."/>
            <person name="Larimer F."/>
            <person name="Rohde M."/>
            <person name="Goker M."/>
            <person name="Detter J.C."/>
            <person name="Kyrpides N.C."/>
            <person name="Woyke T."/>
            <person name="Schaap P.J."/>
            <person name="Plugge C.M."/>
            <person name="Muyzer G."/>
            <person name="Kuever J."/>
            <person name="Pereira I.A."/>
            <person name="Parshina S.N."/>
            <person name="Bernier-Latmani R."/>
            <person name="Stams A.J."/>
            <person name="Klenk H.P."/>
        </authorList>
    </citation>
    <scope>NUCLEOTIDE SEQUENCE [LARGE SCALE GENOMIC DNA]</scope>
    <source>
        <strain evidence="5">ATCC 23193 / DSM 2154 / NCIB 8452 / DL</strain>
    </source>
</reference>
<evidence type="ECO:0000256" key="1">
    <source>
        <dbReference type="SAM" id="MobiDB-lite"/>
    </source>
</evidence>
<sequence>MQFRLKRVSMFLATLFTLAFLVSMASPQAALAVDKDGQQMVALVNANRSKAGLPALQYDSQLCAQAAQLLSAYQKTGQIPSTANLYQVAKNGGYKSLGQTVVRGSDVKAMVDKQLTCYGNSSVLNAKYDCVGVAMVNTTSGKLCVQLLATKGSSKPATPKPTPTPTPTPTPGDGEPNEGSGSSDASMNQLQQQVVDLVNAERAKQGLKPVVAKQDLTAVAQLKAQDMYNKKYFSHTSPTYGSPFDMMRQQGISYTAAGENIAMGQKTAQQVMTDWMNSSGHRANILNANYNEIGVGVYQSYNGYGYIWVQEFARR</sequence>
<dbReference type="InterPro" id="IPR035940">
    <property type="entry name" value="CAP_sf"/>
</dbReference>
<dbReference type="InterPro" id="IPR014044">
    <property type="entry name" value="CAP_dom"/>
</dbReference>
<dbReference type="eggNOG" id="COG2340">
    <property type="taxonomic scope" value="Bacteria"/>
</dbReference>
<evidence type="ECO:0000256" key="2">
    <source>
        <dbReference type="SAM" id="SignalP"/>
    </source>
</evidence>
<feature type="signal peptide" evidence="2">
    <location>
        <begin position="1"/>
        <end position="32"/>
    </location>
</feature>
<dbReference type="RefSeq" id="WP_013840232.1">
    <property type="nucleotide sequence ID" value="NC_015589.1"/>
</dbReference>
<proteinExistence type="predicted"/>
<keyword evidence="2" id="KW-0732">Signal</keyword>